<dbReference type="Proteomes" id="UP000321570">
    <property type="component" value="Unassembled WGS sequence"/>
</dbReference>
<sequence length="90" mass="9899">MSLNAVVRAVRAKSSLDAFLHSNRAFTFDVADACAIRGQPRRLIMPSASVFTWKNRDVLCISQFIATRGAHTPIRTSFFIALAADQTSLT</sequence>
<proteinExistence type="predicted"/>
<name>A0A564YJR7_HYMDI</name>
<dbReference type="EMBL" id="CABIJS010000235">
    <property type="protein sequence ID" value="VUZ47430.1"/>
    <property type="molecule type" value="Genomic_DNA"/>
</dbReference>
<evidence type="ECO:0000313" key="1">
    <source>
        <dbReference type="EMBL" id="VUZ47430.1"/>
    </source>
</evidence>
<feature type="non-terminal residue" evidence="1">
    <location>
        <position position="90"/>
    </location>
</feature>
<organism evidence="1 2">
    <name type="scientific">Hymenolepis diminuta</name>
    <name type="common">Rat tapeworm</name>
    <dbReference type="NCBI Taxonomy" id="6216"/>
    <lineage>
        <taxon>Eukaryota</taxon>
        <taxon>Metazoa</taxon>
        <taxon>Spiralia</taxon>
        <taxon>Lophotrochozoa</taxon>
        <taxon>Platyhelminthes</taxon>
        <taxon>Cestoda</taxon>
        <taxon>Eucestoda</taxon>
        <taxon>Cyclophyllidea</taxon>
        <taxon>Hymenolepididae</taxon>
        <taxon>Hymenolepis</taxon>
    </lineage>
</organism>
<reference evidence="1 2" key="1">
    <citation type="submission" date="2019-07" db="EMBL/GenBank/DDBJ databases">
        <authorList>
            <person name="Jastrzebski P J."/>
            <person name="Paukszto L."/>
            <person name="Jastrzebski P J."/>
        </authorList>
    </citation>
    <scope>NUCLEOTIDE SEQUENCE [LARGE SCALE GENOMIC DNA]</scope>
    <source>
        <strain evidence="1 2">WMS-il1</strain>
    </source>
</reference>
<protein>
    <submittedName>
        <fullName evidence="1">Uncharacterized protein</fullName>
    </submittedName>
</protein>
<gene>
    <name evidence="1" type="ORF">WMSIL1_LOCUS7010</name>
</gene>
<keyword evidence="2" id="KW-1185">Reference proteome</keyword>
<dbReference type="AlphaFoldDB" id="A0A564YJR7"/>
<evidence type="ECO:0000313" key="2">
    <source>
        <dbReference type="Proteomes" id="UP000321570"/>
    </source>
</evidence>
<accession>A0A564YJR7</accession>